<protein>
    <submittedName>
        <fullName evidence="2">Uncharacterized protein</fullName>
    </submittedName>
</protein>
<dbReference type="InterPro" id="IPR043993">
    <property type="entry name" value="T4SS_pilin"/>
</dbReference>
<dbReference type="Proteomes" id="UP000228700">
    <property type="component" value="Unassembled WGS sequence"/>
</dbReference>
<keyword evidence="1" id="KW-0472">Membrane</keyword>
<name>A0A2M8LBN1_9BACT</name>
<keyword evidence="1" id="KW-1133">Transmembrane helix</keyword>
<sequence length="84" mass="9351">MNDSPLKLPIVQKFATVVLDPAVKLLFAVAVLYFIYGVFIFIKNSGESEGRIEGRNHILWSTVGLFIMISVWGIISVLQRTLGV</sequence>
<proteinExistence type="predicted"/>
<evidence type="ECO:0000256" key="1">
    <source>
        <dbReference type="SAM" id="Phobius"/>
    </source>
</evidence>
<keyword evidence="1" id="KW-0812">Transmembrane</keyword>
<dbReference type="Pfam" id="PF18895">
    <property type="entry name" value="T4SS_pilin"/>
    <property type="match status" value="1"/>
</dbReference>
<gene>
    <name evidence="2" type="ORF">COV01_02750</name>
</gene>
<comment type="caution">
    <text evidence="2">The sequence shown here is derived from an EMBL/GenBank/DDBJ whole genome shotgun (WGS) entry which is preliminary data.</text>
</comment>
<organism evidence="2 3">
    <name type="scientific">Candidatus Taylorbacteria bacterium CG10_big_fil_rev_8_21_14_0_10_41_48</name>
    <dbReference type="NCBI Taxonomy" id="1975024"/>
    <lineage>
        <taxon>Bacteria</taxon>
        <taxon>Candidatus Tayloriibacteriota</taxon>
    </lineage>
</organism>
<evidence type="ECO:0000313" key="2">
    <source>
        <dbReference type="EMBL" id="PJE74005.1"/>
    </source>
</evidence>
<feature type="transmembrane region" description="Helical" evidence="1">
    <location>
        <begin position="58"/>
        <end position="78"/>
    </location>
</feature>
<feature type="transmembrane region" description="Helical" evidence="1">
    <location>
        <begin position="25"/>
        <end position="46"/>
    </location>
</feature>
<accession>A0A2M8LBN1</accession>
<evidence type="ECO:0000313" key="3">
    <source>
        <dbReference type="Proteomes" id="UP000228700"/>
    </source>
</evidence>
<dbReference type="AlphaFoldDB" id="A0A2M8LBN1"/>
<dbReference type="EMBL" id="PFEQ01000013">
    <property type="protein sequence ID" value="PJE74005.1"/>
    <property type="molecule type" value="Genomic_DNA"/>
</dbReference>
<reference evidence="3" key="1">
    <citation type="submission" date="2017-09" db="EMBL/GenBank/DDBJ databases">
        <title>Depth-based differentiation of microbial function through sediment-hosted aquifers and enrichment of novel symbionts in the deep terrestrial subsurface.</title>
        <authorList>
            <person name="Probst A.J."/>
            <person name="Ladd B."/>
            <person name="Jarett J.K."/>
            <person name="Geller-Mcgrath D.E."/>
            <person name="Sieber C.M.K."/>
            <person name="Emerson J.B."/>
            <person name="Anantharaman K."/>
            <person name="Thomas B.C."/>
            <person name="Malmstrom R."/>
            <person name="Stieglmeier M."/>
            <person name="Klingl A."/>
            <person name="Woyke T."/>
            <person name="Ryan C.M."/>
            <person name="Banfield J.F."/>
        </authorList>
    </citation>
    <scope>NUCLEOTIDE SEQUENCE [LARGE SCALE GENOMIC DNA]</scope>
</reference>